<evidence type="ECO:0000259" key="4">
    <source>
        <dbReference type="Pfam" id="PF20257"/>
    </source>
</evidence>
<keyword evidence="1" id="KW-0949">S-adenosyl-L-methionine</keyword>
<sequence>MHVEDKSSFLTFAFVTPITLISDFGADNMYVGLLKGSILKRMPEAQIVDLTHSIRKFDPVHAAFVLRAAMDVFPKGTVHVIGINAVETPDHPHRIVKLNGQYFIGSDTGIFQLMGAKQPDAVFDMSGVQTDEDLPTFPERSLFVPAATHLAKGGIPEMLGRPASLVTQAENVRPVVEGNALVGHVRHVDGRGNCITDIDRTLFKEAGRGRQFFIDMRRARSDIRRIAGTYTDGTPGEPVAMFNAMGLLEIAICMGGSGSGYGGATDLLGLKYDDPVRIEFAAAQAAPTLEL</sequence>
<reference evidence="5" key="2">
    <citation type="submission" date="2012-02" db="EMBL/GenBank/DDBJ databases">
        <authorList>
            <person name="Genoscope - CEA"/>
        </authorList>
    </citation>
    <scope>NUCLEOTIDE SEQUENCE</scope>
</reference>
<accession>H6RF01</accession>
<feature type="domain" description="S-adenosyl-l-methionine hydroxide adenosyltransferase N-terminal" evidence="3">
    <location>
        <begin position="18"/>
        <end position="159"/>
    </location>
</feature>
<dbReference type="PANTHER" id="PTHR35092">
    <property type="entry name" value="CHLORINASE MJ1651"/>
    <property type="match status" value="1"/>
</dbReference>
<evidence type="ECO:0000313" key="5">
    <source>
        <dbReference type="EMBL" id="CCF99612.1"/>
    </source>
</evidence>
<dbReference type="InterPro" id="IPR002747">
    <property type="entry name" value="SAM_OH_AdoTrfase"/>
</dbReference>
<evidence type="ECO:0000256" key="2">
    <source>
        <dbReference type="ARBA" id="ARBA00024035"/>
    </source>
</evidence>
<dbReference type="SUPFAM" id="SSF102522">
    <property type="entry name" value="Bacterial fluorinating enzyme, N-terminal domain"/>
    <property type="match status" value="1"/>
</dbReference>
<dbReference type="AlphaFoldDB" id="H6RF01"/>
<dbReference type="SUPFAM" id="SSF101852">
    <property type="entry name" value="Bacterial fluorinating enzyme, C-terminal domain"/>
    <property type="match status" value="1"/>
</dbReference>
<dbReference type="InterPro" id="IPR046470">
    <property type="entry name" value="SAM_HAT_C"/>
</dbReference>
<dbReference type="EMBL" id="FO117585">
    <property type="protein sequence ID" value="CCF99612.1"/>
    <property type="molecule type" value="Genomic_DNA"/>
</dbReference>
<dbReference type="Gene3D" id="2.40.30.90">
    <property type="entry name" value="Bacterial fluorinating enzyme like"/>
    <property type="match status" value="1"/>
</dbReference>
<dbReference type="InterPro" id="IPR046469">
    <property type="entry name" value="SAM_HAT_N"/>
</dbReference>
<gene>
    <name evidence="5" type="ORF">VIS_S18BPA60009</name>
</gene>
<feature type="domain" description="S-adenosyl-l-methionine hydroxide adenosyltransferase C-terminal" evidence="4">
    <location>
        <begin position="183"/>
        <end position="277"/>
    </location>
</feature>
<dbReference type="InterPro" id="IPR023228">
    <property type="entry name" value="SAM_OH_AdoTrfase_N_sf"/>
</dbReference>
<comment type="similarity">
    <text evidence="2">Belongs to the SAM hydrolase / SAM-dependent halogenase family.</text>
</comment>
<evidence type="ECO:0000256" key="1">
    <source>
        <dbReference type="ARBA" id="ARBA00022691"/>
    </source>
</evidence>
<dbReference type="PIRSF" id="PIRSF006779">
    <property type="entry name" value="UCP006779"/>
    <property type="match status" value="1"/>
</dbReference>
<organism evidence="5">
    <name type="scientific">uncultured Flavobacteriia bacterium</name>
    <dbReference type="NCBI Taxonomy" id="212695"/>
    <lineage>
        <taxon>Bacteria</taxon>
        <taxon>Pseudomonadati</taxon>
        <taxon>Bacteroidota</taxon>
        <taxon>Flavobacteriia</taxon>
        <taxon>environmental samples</taxon>
    </lineage>
</organism>
<dbReference type="Gene3D" id="3.40.50.10790">
    <property type="entry name" value="S-adenosyl-l-methionine hydroxide adenosyltransferase, N-terminal"/>
    <property type="match status" value="1"/>
</dbReference>
<proteinExistence type="inferred from homology"/>
<dbReference type="Pfam" id="PF01887">
    <property type="entry name" value="SAM_HAT_N"/>
    <property type="match status" value="1"/>
</dbReference>
<evidence type="ECO:0000259" key="3">
    <source>
        <dbReference type="Pfam" id="PF01887"/>
    </source>
</evidence>
<dbReference type="Pfam" id="PF20257">
    <property type="entry name" value="SAM_HAT_C"/>
    <property type="match status" value="1"/>
</dbReference>
<protein>
    <submittedName>
        <fullName evidence="5">Protein containing DUF62</fullName>
    </submittedName>
</protein>
<dbReference type="InterPro" id="IPR023227">
    <property type="entry name" value="SAM_OH_AdoTrfase_C_sf"/>
</dbReference>
<reference evidence="5" key="1">
    <citation type="journal article" date="2012" name="Environ. Microbiol.">
        <title>Genomic content of uncultured Bacteroidetes from contrasting oceanic provinces in the North Atlantic Ocean.</title>
        <authorList>
            <person name="Gomez-Pereira P.R."/>
            <person name="Schuler M."/>
            <person name="Fuchs B.M."/>
            <person name="Bennke C."/>
            <person name="Teeling H."/>
            <person name="Waldmann J."/>
            <person name="Richter M."/>
            <person name="Barbe V."/>
            <person name="Bataille E."/>
            <person name="Glockner F.O."/>
            <person name="Amann R."/>
        </authorList>
    </citation>
    <scope>NUCLEOTIDE SEQUENCE</scope>
</reference>
<dbReference type="PANTHER" id="PTHR35092:SF1">
    <property type="entry name" value="CHLORINASE MJ1651"/>
    <property type="match status" value="1"/>
</dbReference>
<name>H6RF01_9BACT</name>